<dbReference type="InterPro" id="IPR008936">
    <property type="entry name" value="Rho_GTPase_activation_prot"/>
</dbReference>
<dbReference type="GO" id="GO:0007165">
    <property type="term" value="P:signal transduction"/>
    <property type="evidence" value="ECO:0007669"/>
    <property type="project" value="InterPro"/>
</dbReference>
<dbReference type="EMBL" id="NDHI03003457">
    <property type="protein sequence ID" value="PNJ44609.1"/>
    <property type="molecule type" value="Genomic_DNA"/>
</dbReference>
<keyword evidence="1" id="KW-0343">GTPase activation</keyword>
<feature type="non-terminal residue" evidence="3">
    <location>
        <position position="1"/>
    </location>
</feature>
<comment type="caution">
    <text evidence="3">The sequence shown here is derived from an EMBL/GenBank/DDBJ whole genome shotgun (WGS) entry which is preliminary data.</text>
</comment>
<accession>A0A2J8UH63</accession>
<evidence type="ECO:0000259" key="2">
    <source>
        <dbReference type="PROSITE" id="PS50238"/>
    </source>
</evidence>
<reference evidence="3" key="1">
    <citation type="submission" date="2017-12" db="EMBL/GenBank/DDBJ databases">
        <title>High-resolution comparative analysis of great ape genomes.</title>
        <authorList>
            <person name="Pollen A."/>
            <person name="Hastie A."/>
            <person name="Hormozdiari F."/>
            <person name="Dougherty M."/>
            <person name="Liu R."/>
            <person name="Chaisson M."/>
            <person name="Hoppe E."/>
            <person name="Hill C."/>
            <person name="Pang A."/>
            <person name="Hillier L."/>
            <person name="Baker C."/>
            <person name="Armstrong J."/>
            <person name="Shendure J."/>
            <person name="Paten B."/>
            <person name="Wilson R."/>
            <person name="Chao H."/>
            <person name="Schneider V."/>
            <person name="Ventura M."/>
            <person name="Kronenberg Z."/>
            <person name="Murali S."/>
            <person name="Gordon D."/>
            <person name="Cantsilieris S."/>
            <person name="Munson K."/>
            <person name="Nelson B."/>
            <person name="Raja A."/>
            <person name="Underwood J."/>
            <person name="Diekhans M."/>
            <person name="Fiddes I."/>
            <person name="Haussler D."/>
            <person name="Eichler E."/>
        </authorList>
    </citation>
    <scope>NUCLEOTIDE SEQUENCE [LARGE SCALE GENOMIC DNA]</scope>
    <source>
        <strain evidence="3">Susie</strain>
    </source>
</reference>
<dbReference type="InterPro" id="IPR000198">
    <property type="entry name" value="RhoGAP_dom"/>
</dbReference>
<dbReference type="GO" id="GO:0005096">
    <property type="term" value="F:GTPase activator activity"/>
    <property type="evidence" value="ECO:0007669"/>
    <property type="project" value="UniProtKB-KW"/>
</dbReference>
<organism evidence="3">
    <name type="scientific">Pongo abelii</name>
    <name type="common">Sumatran orangutan</name>
    <name type="synonym">Pongo pygmaeus abelii</name>
    <dbReference type="NCBI Taxonomy" id="9601"/>
    <lineage>
        <taxon>Eukaryota</taxon>
        <taxon>Metazoa</taxon>
        <taxon>Chordata</taxon>
        <taxon>Craniata</taxon>
        <taxon>Vertebrata</taxon>
        <taxon>Euteleostomi</taxon>
        <taxon>Mammalia</taxon>
        <taxon>Eutheria</taxon>
        <taxon>Euarchontoglires</taxon>
        <taxon>Primates</taxon>
        <taxon>Haplorrhini</taxon>
        <taxon>Catarrhini</taxon>
        <taxon>Hominidae</taxon>
        <taxon>Pongo</taxon>
    </lineage>
</organism>
<dbReference type="PANTHER" id="PTHR23176">
    <property type="entry name" value="RHO/RAC/CDC GTPASE-ACTIVATING PROTEIN"/>
    <property type="match status" value="1"/>
</dbReference>
<sequence>RNKLKRLIAKRPPLQSLQERGLLRDQVFGCQLESLCQREGDTVPSFVRLCIAAVDKRGLDVDGIYRVSGNLAVVQKLRFLVDREGRLDLDSTEWEDIHVVTGALKLFLRELPQPLVPSLLLPHFRAALALSESEQCLSQIQELIGSMPKPNHDTLRYLLEHLCRVIAH</sequence>
<dbReference type="AlphaFoldDB" id="A0A2J8UH63"/>
<protein>
    <submittedName>
        <fullName evidence="3">ARHGAP9 isoform 22</fullName>
    </submittedName>
</protein>
<dbReference type="GO" id="GO:0005737">
    <property type="term" value="C:cytoplasm"/>
    <property type="evidence" value="ECO:0007669"/>
    <property type="project" value="TreeGrafter"/>
</dbReference>
<evidence type="ECO:0000256" key="1">
    <source>
        <dbReference type="ARBA" id="ARBA00022468"/>
    </source>
</evidence>
<dbReference type="SMART" id="SM00324">
    <property type="entry name" value="RhoGAP"/>
    <property type="match status" value="1"/>
</dbReference>
<dbReference type="Gene3D" id="1.10.555.10">
    <property type="entry name" value="Rho GTPase activation protein"/>
    <property type="match status" value="1"/>
</dbReference>
<dbReference type="Pfam" id="PF00620">
    <property type="entry name" value="RhoGAP"/>
    <property type="match status" value="1"/>
</dbReference>
<evidence type="ECO:0000313" key="3">
    <source>
        <dbReference type="EMBL" id="PNJ44609.1"/>
    </source>
</evidence>
<name>A0A2J8UH63_PONAB</name>
<dbReference type="InterPro" id="IPR050729">
    <property type="entry name" value="Rho-GAP"/>
</dbReference>
<dbReference type="SUPFAM" id="SSF48350">
    <property type="entry name" value="GTPase activation domain, GAP"/>
    <property type="match status" value="1"/>
</dbReference>
<proteinExistence type="predicted"/>
<feature type="non-terminal residue" evidence="3">
    <location>
        <position position="168"/>
    </location>
</feature>
<dbReference type="PROSITE" id="PS50238">
    <property type="entry name" value="RHOGAP"/>
    <property type="match status" value="1"/>
</dbReference>
<dbReference type="PANTHER" id="PTHR23176:SF103">
    <property type="entry name" value="RHO GTPASE-ACTIVATING PROTEIN 9"/>
    <property type="match status" value="1"/>
</dbReference>
<gene>
    <name evidence="3" type="ORF">CR201_G0027760</name>
</gene>
<feature type="domain" description="Rho-GAP" evidence="2">
    <location>
        <begin position="30"/>
        <end position="168"/>
    </location>
</feature>
<dbReference type="FunFam" id="1.10.555.10:FF:000003">
    <property type="entry name" value="Putative rho GTPase-activating protein 12"/>
    <property type="match status" value="1"/>
</dbReference>